<reference evidence="2 3" key="2">
    <citation type="submission" date="2024-05" db="EMBL/GenBank/DDBJ databases">
        <authorList>
            <person name="Chen Y."/>
            <person name="Shah S."/>
            <person name="Dougan E. K."/>
            <person name="Thang M."/>
            <person name="Chan C."/>
        </authorList>
    </citation>
    <scope>NUCLEOTIDE SEQUENCE [LARGE SCALE GENOMIC DNA]</scope>
</reference>
<dbReference type="EMBL" id="CAMXCT020006506">
    <property type="protein sequence ID" value="CAL1168276.1"/>
    <property type="molecule type" value="Genomic_DNA"/>
</dbReference>
<keyword evidence="3" id="KW-1185">Reference proteome</keyword>
<sequence>MRVCLCIYNHISCGGHVTIIVLCRYGTFLKRWNSKWTSVLKFRTASEFSQCDQCQELKAQFQDKQLHMESRLNALKLYRAHLMSQYADRCAVWSLRDISGPEMSRTAVCITDGADQAKYMIPRSPSLKTAYRSAKFQRPKLKIHGVWAFGFVLRIAVLEENTYHGSGLVQELLALTIEDIMKVCDEKKVAAPDTLVVVGDNTVKELKNTVLLSGVANYVNHSRFRCLDAVISP</sequence>
<evidence type="ECO:0000313" key="3">
    <source>
        <dbReference type="Proteomes" id="UP001152797"/>
    </source>
</evidence>
<gene>
    <name evidence="1" type="ORF">C1SCF055_LOCUS39763</name>
</gene>
<dbReference type="EMBL" id="CAMXCT030006506">
    <property type="protein sequence ID" value="CAL4802213.1"/>
    <property type="molecule type" value="Genomic_DNA"/>
</dbReference>
<name>A0A9P1DRI0_9DINO</name>
<dbReference type="EMBL" id="CAMXCT010006506">
    <property type="protein sequence ID" value="CAI4014901.1"/>
    <property type="molecule type" value="Genomic_DNA"/>
</dbReference>
<proteinExistence type="predicted"/>
<dbReference type="OrthoDB" id="431342at2759"/>
<protein>
    <submittedName>
        <fullName evidence="1">Uncharacterized protein</fullName>
    </submittedName>
</protein>
<accession>A0A9P1DRI0</accession>
<organism evidence="1">
    <name type="scientific">Cladocopium goreaui</name>
    <dbReference type="NCBI Taxonomy" id="2562237"/>
    <lineage>
        <taxon>Eukaryota</taxon>
        <taxon>Sar</taxon>
        <taxon>Alveolata</taxon>
        <taxon>Dinophyceae</taxon>
        <taxon>Suessiales</taxon>
        <taxon>Symbiodiniaceae</taxon>
        <taxon>Cladocopium</taxon>
    </lineage>
</organism>
<comment type="caution">
    <text evidence="1">The sequence shown here is derived from an EMBL/GenBank/DDBJ whole genome shotgun (WGS) entry which is preliminary data.</text>
</comment>
<evidence type="ECO:0000313" key="2">
    <source>
        <dbReference type="EMBL" id="CAL4802213.1"/>
    </source>
</evidence>
<dbReference type="Proteomes" id="UP001152797">
    <property type="component" value="Unassembled WGS sequence"/>
</dbReference>
<evidence type="ECO:0000313" key="1">
    <source>
        <dbReference type="EMBL" id="CAI4014901.1"/>
    </source>
</evidence>
<reference evidence="1" key="1">
    <citation type="submission" date="2022-10" db="EMBL/GenBank/DDBJ databases">
        <authorList>
            <person name="Chen Y."/>
            <person name="Dougan E. K."/>
            <person name="Chan C."/>
            <person name="Rhodes N."/>
            <person name="Thang M."/>
        </authorList>
    </citation>
    <scope>NUCLEOTIDE SEQUENCE</scope>
</reference>
<dbReference type="AlphaFoldDB" id="A0A9P1DRI0"/>